<feature type="non-terminal residue" evidence="12">
    <location>
        <position position="55"/>
    </location>
</feature>
<dbReference type="OrthoDB" id="362021at2759"/>
<dbReference type="InterPro" id="IPR022816">
    <property type="entry name" value="Condensin_barren_su2"/>
</dbReference>
<keyword evidence="7" id="KW-0132">Cell division</keyword>
<feature type="non-terminal residue" evidence="12">
    <location>
        <position position="1"/>
    </location>
</feature>
<protein>
    <recommendedName>
        <fullName evidence="4">Condensin complex subunit 2</fullName>
    </recommendedName>
</protein>
<evidence type="ECO:0000313" key="12">
    <source>
        <dbReference type="EMBL" id="NXJ04159.1"/>
    </source>
</evidence>
<dbReference type="PANTHER" id="PTHR13108:SF9">
    <property type="entry name" value="CONDENSIN COMPLEX SUBUNIT 2"/>
    <property type="match status" value="1"/>
</dbReference>
<keyword evidence="13" id="KW-1185">Reference proteome</keyword>
<organism evidence="12 13">
    <name type="scientific">Odontophorus gujanensis</name>
    <name type="common">marbled wood quail</name>
    <dbReference type="NCBI Taxonomy" id="886794"/>
    <lineage>
        <taxon>Eukaryota</taxon>
        <taxon>Metazoa</taxon>
        <taxon>Chordata</taxon>
        <taxon>Craniata</taxon>
        <taxon>Vertebrata</taxon>
        <taxon>Euteleostomi</taxon>
        <taxon>Archelosauria</taxon>
        <taxon>Archosauria</taxon>
        <taxon>Dinosauria</taxon>
        <taxon>Saurischia</taxon>
        <taxon>Theropoda</taxon>
        <taxon>Coelurosauria</taxon>
        <taxon>Aves</taxon>
        <taxon>Neognathae</taxon>
        <taxon>Galloanserae</taxon>
        <taxon>Galliformes</taxon>
        <taxon>Odontophoridae</taxon>
        <taxon>Odontophorus</taxon>
    </lineage>
</organism>
<evidence type="ECO:0000256" key="6">
    <source>
        <dbReference type="ARBA" id="ARBA00022490"/>
    </source>
</evidence>
<gene>
    <name evidence="12" type="primary">Ncaph</name>
    <name evidence="12" type="ORF">ODOGUJ_R03705</name>
</gene>
<dbReference type="GO" id="GO:0007076">
    <property type="term" value="P:mitotic chromosome condensation"/>
    <property type="evidence" value="ECO:0007669"/>
    <property type="project" value="InterPro"/>
</dbReference>
<dbReference type="Proteomes" id="UP000522663">
    <property type="component" value="Unassembled WGS sequence"/>
</dbReference>
<evidence type="ECO:0000256" key="9">
    <source>
        <dbReference type="ARBA" id="ARBA00023067"/>
    </source>
</evidence>
<evidence type="ECO:0000256" key="4">
    <source>
        <dbReference type="ARBA" id="ARBA00016065"/>
    </source>
</evidence>
<proteinExistence type="inferred from homology"/>
<evidence type="ECO:0000256" key="2">
    <source>
        <dbReference type="ARBA" id="ARBA00004496"/>
    </source>
</evidence>
<reference evidence="12 13" key="1">
    <citation type="submission" date="2019-09" db="EMBL/GenBank/DDBJ databases">
        <title>Bird 10,000 Genomes (B10K) Project - Family phase.</title>
        <authorList>
            <person name="Zhang G."/>
        </authorList>
    </citation>
    <scope>NUCLEOTIDE SEQUENCE [LARGE SCALE GENOMIC DNA]</scope>
    <source>
        <strain evidence="12">B10K-DU-001-53</strain>
        <tissue evidence="12">Muscle</tissue>
    </source>
</reference>
<comment type="subcellular location">
    <subcellularLocation>
        <location evidence="1">Chromosome</location>
    </subcellularLocation>
    <subcellularLocation>
        <location evidence="2">Cytoplasm</location>
    </subcellularLocation>
</comment>
<dbReference type="GO" id="GO:0005737">
    <property type="term" value="C:cytoplasm"/>
    <property type="evidence" value="ECO:0007669"/>
    <property type="project" value="UniProtKB-SubCell"/>
</dbReference>
<keyword evidence="6" id="KW-0963">Cytoplasm</keyword>
<keyword evidence="8" id="KW-0498">Mitosis</keyword>
<evidence type="ECO:0000256" key="11">
    <source>
        <dbReference type="SAM" id="MobiDB-lite"/>
    </source>
</evidence>
<evidence type="ECO:0000313" key="13">
    <source>
        <dbReference type="Proteomes" id="UP000522663"/>
    </source>
</evidence>
<evidence type="ECO:0000256" key="1">
    <source>
        <dbReference type="ARBA" id="ARBA00004286"/>
    </source>
</evidence>
<evidence type="ECO:0000256" key="5">
    <source>
        <dbReference type="ARBA" id="ARBA00022454"/>
    </source>
</evidence>
<evidence type="ECO:0000256" key="8">
    <source>
        <dbReference type="ARBA" id="ARBA00022776"/>
    </source>
</evidence>
<dbReference type="GO" id="GO:0003682">
    <property type="term" value="F:chromatin binding"/>
    <property type="evidence" value="ECO:0007669"/>
    <property type="project" value="TreeGrafter"/>
</dbReference>
<dbReference type="EMBL" id="VXAB01001074">
    <property type="protein sequence ID" value="NXJ04159.1"/>
    <property type="molecule type" value="Genomic_DNA"/>
</dbReference>
<keyword evidence="5" id="KW-0158">Chromosome</keyword>
<dbReference type="GO" id="GO:0000796">
    <property type="term" value="C:condensin complex"/>
    <property type="evidence" value="ECO:0007669"/>
    <property type="project" value="InterPro"/>
</dbReference>
<evidence type="ECO:0000256" key="10">
    <source>
        <dbReference type="ARBA" id="ARBA00023306"/>
    </source>
</evidence>
<name>A0A7K9Y590_9GALL</name>
<dbReference type="AlphaFoldDB" id="A0A7K9Y590"/>
<accession>A0A7K9Y590</accession>
<dbReference type="PANTHER" id="PTHR13108">
    <property type="entry name" value="CONDENSIN COMPLEX SUBUNIT 2"/>
    <property type="match status" value="1"/>
</dbReference>
<keyword evidence="9" id="KW-0226">DNA condensation</keyword>
<dbReference type="Pfam" id="PF05786">
    <property type="entry name" value="Cnd2"/>
    <property type="match status" value="1"/>
</dbReference>
<keyword evidence="10" id="KW-0131">Cell cycle</keyword>
<feature type="region of interest" description="Disordered" evidence="11">
    <location>
        <begin position="33"/>
        <end position="55"/>
    </location>
</feature>
<comment type="caution">
    <text evidence="12">The sequence shown here is derived from an EMBL/GenBank/DDBJ whole genome shotgun (WGS) entry which is preliminary data.</text>
</comment>
<evidence type="ECO:0000256" key="3">
    <source>
        <dbReference type="ARBA" id="ARBA00009471"/>
    </source>
</evidence>
<comment type="similarity">
    <text evidence="3">Belongs to the CND2 (condensin subunit 2) family.</text>
</comment>
<dbReference type="GO" id="GO:0051301">
    <property type="term" value="P:cell division"/>
    <property type="evidence" value="ECO:0007669"/>
    <property type="project" value="UniProtKB-KW"/>
</dbReference>
<sequence>QMAAGTIDASVKIYAVRVDAVHADTYKVLGGLGKESAPTKDVGSPEEGVPFTLLS</sequence>
<evidence type="ECO:0000256" key="7">
    <source>
        <dbReference type="ARBA" id="ARBA00022618"/>
    </source>
</evidence>